<dbReference type="RefSeq" id="WP_095724364.1">
    <property type="nucleotide sequence ID" value="NZ_NTFS01000429.1"/>
</dbReference>
<dbReference type="PANTHER" id="PTHR35519:SF2">
    <property type="entry name" value="PH DOMAIN PROTEIN"/>
    <property type="match status" value="1"/>
</dbReference>
<evidence type="ECO:0000256" key="1">
    <source>
        <dbReference type="SAM" id="Phobius"/>
    </source>
</evidence>
<dbReference type="OrthoDB" id="513552at2"/>
<feature type="transmembrane region" description="Helical" evidence="1">
    <location>
        <begin position="48"/>
        <end position="69"/>
    </location>
</feature>
<sequence>MSQQPFSHSTIEPDAKAPTLKRLRQMARLLDKAVVIPGTEVGIGLDPIIGLIPVGGDFLGVMLSAYIVLEAARLGAPRATLGRMTFNIVMDGVVGAVPVLGDFFDFAWTANTHNIKLLEEHLKFPGQRKKADWWFIAGILLVLLVLAIALVALPVILLRWFMSLFTG</sequence>
<evidence type="ECO:0008006" key="4">
    <source>
        <dbReference type="Google" id="ProtNLM"/>
    </source>
</evidence>
<organism evidence="2 3">
    <name type="scientific">Brunnivagina elsteri CCALA 953</name>
    <dbReference type="NCBI Taxonomy" id="987040"/>
    <lineage>
        <taxon>Bacteria</taxon>
        <taxon>Bacillati</taxon>
        <taxon>Cyanobacteriota</taxon>
        <taxon>Cyanophyceae</taxon>
        <taxon>Nostocales</taxon>
        <taxon>Calotrichaceae</taxon>
        <taxon>Brunnivagina</taxon>
    </lineage>
</organism>
<keyword evidence="1" id="KW-0472">Membrane</keyword>
<keyword evidence="3" id="KW-1185">Reference proteome</keyword>
<protein>
    <recommendedName>
        <fullName evidence="4">DUF4112 domain-containing protein</fullName>
    </recommendedName>
</protein>
<keyword evidence="1" id="KW-0812">Transmembrane</keyword>
<feature type="transmembrane region" description="Helical" evidence="1">
    <location>
        <begin position="133"/>
        <end position="161"/>
    </location>
</feature>
<dbReference type="Proteomes" id="UP000218238">
    <property type="component" value="Unassembled WGS sequence"/>
</dbReference>
<name>A0A2A2TBY5_9CYAN</name>
<proteinExistence type="predicted"/>
<dbReference type="InterPro" id="IPR025187">
    <property type="entry name" value="DUF4112"/>
</dbReference>
<reference evidence="2 3" key="1">
    <citation type="submission" date="2017-08" db="EMBL/GenBank/DDBJ databases">
        <title>Draft genome sequence of filamentous cyanobacterium Calothrix elsteri CCALA 953.</title>
        <authorList>
            <person name="Gagunashvili A.N."/>
            <person name="Elster J."/>
            <person name="Andresson O.S."/>
        </authorList>
    </citation>
    <scope>NUCLEOTIDE SEQUENCE [LARGE SCALE GENOMIC DNA]</scope>
    <source>
        <strain evidence="2 3">CCALA 953</strain>
    </source>
</reference>
<accession>A0A2A2TBY5</accession>
<dbReference type="EMBL" id="NTFS01000429">
    <property type="protein sequence ID" value="PAX51284.1"/>
    <property type="molecule type" value="Genomic_DNA"/>
</dbReference>
<dbReference type="Pfam" id="PF13430">
    <property type="entry name" value="DUF4112"/>
    <property type="match status" value="1"/>
</dbReference>
<evidence type="ECO:0000313" key="2">
    <source>
        <dbReference type="EMBL" id="PAX51284.1"/>
    </source>
</evidence>
<keyword evidence="1" id="KW-1133">Transmembrane helix</keyword>
<dbReference type="PANTHER" id="PTHR35519">
    <property type="entry name" value="MEMBRANE PROTEINS"/>
    <property type="match status" value="1"/>
</dbReference>
<evidence type="ECO:0000313" key="3">
    <source>
        <dbReference type="Proteomes" id="UP000218238"/>
    </source>
</evidence>
<dbReference type="AlphaFoldDB" id="A0A2A2TBY5"/>
<comment type="caution">
    <text evidence="2">The sequence shown here is derived from an EMBL/GenBank/DDBJ whole genome shotgun (WGS) entry which is preliminary data.</text>
</comment>
<gene>
    <name evidence="2" type="ORF">CK510_25625</name>
</gene>